<keyword evidence="3" id="KW-0813">Transport</keyword>
<dbReference type="AlphaFoldDB" id="A0A174PIZ0"/>
<gene>
    <name evidence="9" type="ORF">ERS852551_01287</name>
</gene>
<sequence length="367" mass="39663">MRTKPHDISAGQLIMMLVLCSIFTMFSYTSGTRETLSAPAAPLVLLLSSAGALVVIIPFFLLKKHAGPDLLTAAYRAGRPVGTVTSALFGLFCIYMAAQTTAYFVFLMISTVYQNAPPWIFIIIFLLTAGYAASLGLESIARFSAFLFALTLIVGVLILGSLLPEFELVRVAWPLVDGPEPVIPGTIRVLASNAEILLFILLVPRISRGTGKAYIWWAVLSLAVCMALTIFLIAALGGFAATRLFPLQTAAAVARVSLFGRMDLFHILTWTGISFLRASAYLYCGYTCLRRMAPKLSVGFGALICAVAAGIIAILTVQKMRLWDEAGNRMILIIPLVMLAVLLPLCLLPLRRTLAPQKQTGKKEGAS</sequence>
<reference evidence="9 10" key="1">
    <citation type="submission" date="2015-09" db="EMBL/GenBank/DDBJ databases">
        <authorList>
            <consortium name="Pathogen Informatics"/>
        </authorList>
    </citation>
    <scope>NUCLEOTIDE SEQUENCE [LARGE SCALE GENOMIC DNA]</scope>
    <source>
        <strain evidence="9 10">2789STDY5834939</strain>
    </source>
</reference>
<accession>A0A174PIZ0</accession>
<evidence type="ECO:0000313" key="9">
    <source>
        <dbReference type="EMBL" id="CUP59077.1"/>
    </source>
</evidence>
<feature type="transmembrane region" description="Helical" evidence="8">
    <location>
        <begin position="183"/>
        <end position="203"/>
    </location>
</feature>
<keyword evidence="4" id="KW-0309">Germination</keyword>
<keyword evidence="6 8" id="KW-1133">Transmembrane helix</keyword>
<evidence type="ECO:0000313" key="10">
    <source>
        <dbReference type="Proteomes" id="UP000095765"/>
    </source>
</evidence>
<dbReference type="InterPro" id="IPR004761">
    <property type="entry name" value="Spore_GerAB"/>
</dbReference>
<dbReference type="GO" id="GO:0016020">
    <property type="term" value="C:membrane"/>
    <property type="evidence" value="ECO:0007669"/>
    <property type="project" value="UniProtKB-SubCell"/>
</dbReference>
<feature type="transmembrane region" description="Helical" evidence="8">
    <location>
        <begin position="40"/>
        <end position="62"/>
    </location>
</feature>
<organism evidence="9 10">
    <name type="scientific">Anaerotruncus colihominis</name>
    <dbReference type="NCBI Taxonomy" id="169435"/>
    <lineage>
        <taxon>Bacteria</taxon>
        <taxon>Bacillati</taxon>
        <taxon>Bacillota</taxon>
        <taxon>Clostridia</taxon>
        <taxon>Eubacteriales</taxon>
        <taxon>Oscillospiraceae</taxon>
        <taxon>Anaerotruncus</taxon>
    </lineage>
</organism>
<feature type="transmembrane region" description="Helical" evidence="8">
    <location>
        <begin position="144"/>
        <end position="163"/>
    </location>
</feature>
<name>A0A174PIZ0_9FIRM</name>
<dbReference type="Pfam" id="PF03845">
    <property type="entry name" value="Spore_permease"/>
    <property type="match status" value="1"/>
</dbReference>
<dbReference type="GO" id="GO:0009847">
    <property type="term" value="P:spore germination"/>
    <property type="evidence" value="ECO:0007669"/>
    <property type="project" value="InterPro"/>
</dbReference>
<keyword evidence="5 8" id="KW-0812">Transmembrane</keyword>
<feature type="transmembrane region" description="Helical" evidence="8">
    <location>
        <begin position="264"/>
        <end position="284"/>
    </location>
</feature>
<dbReference type="Proteomes" id="UP000095765">
    <property type="component" value="Unassembled WGS sequence"/>
</dbReference>
<feature type="transmembrane region" description="Helical" evidence="8">
    <location>
        <begin position="296"/>
        <end position="318"/>
    </location>
</feature>
<evidence type="ECO:0000256" key="5">
    <source>
        <dbReference type="ARBA" id="ARBA00022692"/>
    </source>
</evidence>
<dbReference type="EMBL" id="CZBE01000007">
    <property type="protein sequence ID" value="CUP59077.1"/>
    <property type="molecule type" value="Genomic_DNA"/>
</dbReference>
<evidence type="ECO:0000256" key="6">
    <source>
        <dbReference type="ARBA" id="ARBA00022989"/>
    </source>
</evidence>
<dbReference type="PANTHER" id="PTHR34975:SF2">
    <property type="entry name" value="SPORE GERMINATION PROTEIN A2"/>
    <property type="match status" value="1"/>
</dbReference>
<dbReference type="OrthoDB" id="1864034at2"/>
<protein>
    <submittedName>
        <fullName evidence="9">Spore germination protein (Amino acid permease)</fullName>
    </submittedName>
</protein>
<feature type="transmembrane region" description="Helical" evidence="8">
    <location>
        <begin position="118"/>
        <end position="137"/>
    </location>
</feature>
<feature type="transmembrane region" description="Helical" evidence="8">
    <location>
        <begin position="83"/>
        <end position="106"/>
    </location>
</feature>
<keyword evidence="7 8" id="KW-0472">Membrane</keyword>
<evidence type="ECO:0000256" key="8">
    <source>
        <dbReference type="SAM" id="Phobius"/>
    </source>
</evidence>
<evidence type="ECO:0000256" key="2">
    <source>
        <dbReference type="ARBA" id="ARBA00007998"/>
    </source>
</evidence>
<feature type="transmembrane region" description="Helical" evidence="8">
    <location>
        <begin position="215"/>
        <end position="244"/>
    </location>
</feature>
<feature type="transmembrane region" description="Helical" evidence="8">
    <location>
        <begin position="12"/>
        <end position="28"/>
    </location>
</feature>
<dbReference type="RefSeq" id="WP_055244663.1">
    <property type="nucleotide sequence ID" value="NZ_CABIWA010000009.1"/>
</dbReference>
<comment type="subcellular location">
    <subcellularLocation>
        <location evidence="1">Membrane</location>
        <topology evidence="1">Multi-pass membrane protein</topology>
    </subcellularLocation>
</comment>
<comment type="similarity">
    <text evidence="2">Belongs to the amino acid-polyamine-organocation (APC) superfamily. Spore germination protein (SGP) (TC 2.A.3.9) family.</text>
</comment>
<evidence type="ECO:0000256" key="7">
    <source>
        <dbReference type="ARBA" id="ARBA00023136"/>
    </source>
</evidence>
<evidence type="ECO:0000256" key="1">
    <source>
        <dbReference type="ARBA" id="ARBA00004141"/>
    </source>
</evidence>
<evidence type="ECO:0000256" key="3">
    <source>
        <dbReference type="ARBA" id="ARBA00022448"/>
    </source>
</evidence>
<dbReference type="PANTHER" id="PTHR34975">
    <property type="entry name" value="SPORE GERMINATION PROTEIN A2"/>
    <property type="match status" value="1"/>
</dbReference>
<evidence type="ECO:0000256" key="4">
    <source>
        <dbReference type="ARBA" id="ARBA00022544"/>
    </source>
</evidence>
<proteinExistence type="inferred from homology"/>
<feature type="transmembrane region" description="Helical" evidence="8">
    <location>
        <begin position="330"/>
        <end position="350"/>
    </location>
</feature>